<evidence type="ECO:0000313" key="4">
    <source>
        <dbReference type="Proteomes" id="UP000233425"/>
    </source>
</evidence>
<reference evidence="3" key="1">
    <citation type="journal article" date="2018" name="Environ. Microbiol.">
        <title>Sporulation capability and amylosome conservation among diverse human colonic and rumen isolates of the keystone starch-degrader Ruminococcus bromii.</title>
        <authorList>
            <person name="Mukhopadhya I."/>
            <person name="Morais S."/>
            <person name="Laverde-Gomez J."/>
            <person name="Sheridan P.O."/>
            <person name="Walker A.W."/>
            <person name="Kelly W."/>
            <person name="Klieve A.V."/>
            <person name="Ouwerkerk D."/>
            <person name="Duncan S.H."/>
            <person name="Louis P."/>
            <person name="Koropatkin N."/>
            <person name="Cockburn D."/>
            <person name="Kibler R."/>
            <person name="Cooper P.J."/>
            <person name="Sandoval C."/>
            <person name="Crost E."/>
            <person name="Juge N."/>
            <person name="Bayer E.A."/>
            <person name="Flint H.J."/>
        </authorList>
    </citation>
    <scope>NUCLEOTIDE SEQUENCE [LARGE SCALE GENOMIC DNA]</scope>
    <source>
        <strain evidence="3">ATCC 27255</strain>
    </source>
</reference>
<evidence type="ECO:0000256" key="1">
    <source>
        <dbReference type="SAM" id="Phobius"/>
    </source>
</evidence>
<dbReference type="EMBL" id="NNSR01000038">
    <property type="protein sequence ID" value="PKD31789.1"/>
    <property type="molecule type" value="Genomic_DNA"/>
</dbReference>
<feature type="transmembrane region" description="Helical" evidence="1">
    <location>
        <begin position="127"/>
        <end position="148"/>
    </location>
</feature>
<dbReference type="InterPro" id="IPR026870">
    <property type="entry name" value="Zinc_ribbon_dom"/>
</dbReference>
<protein>
    <submittedName>
        <fullName evidence="3">Putative membrane protein</fullName>
    </submittedName>
</protein>
<accession>A0A2N0UXV8</accession>
<evidence type="ECO:0000259" key="2">
    <source>
        <dbReference type="Pfam" id="PF13240"/>
    </source>
</evidence>
<dbReference type="Pfam" id="PF13240">
    <property type="entry name" value="Zn_Ribbon_1"/>
    <property type="match status" value="1"/>
</dbReference>
<name>A0A2N0UXV8_9FIRM</name>
<feature type="domain" description="Zinc-ribbon" evidence="2">
    <location>
        <begin position="2"/>
        <end position="24"/>
    </location>
</feature>
<comment type="caution">
    <text evidence="3">The sequence shown here is derived from an EMBL/GenBank/DDBJ whole genome shotgun (WGS) entry which is preliminary data.</text>
</comment>
<gene>
    <name evidence="3" type="ORF">RBATCC27255_00703</name>
</gene>
<organism evidence="3 4">
    <name type="scientific">Ruminococcus bromii</name>
    <dbReference type="NCBI Taxonomy" id="40518"/>
    <lineage>
        <taxon>Bacteria</taxon>
        <taxon>Bacillati</taxon>
        <taxon>Bacillota</taxon>
        <taxon>Clostridia</taxon>
        <taxon>Eubacteriales</taxon>
        <taxon>Oscillospiraceae</taxon>
        <taxon>Ruminococcus</taxon>
    </lineage>
</organism>
<keyword evidence="4" id="KW-1185">Reference proteome</keyword>
<dbReference type="AlphaFoldDB" id="A0A2N0UXV8"/>
<evidence type="ECO:0000313" key="3">
    <source>
        <dbReference type="EMBL" id="PKD31789.1"/>
    </source>
</evidence>
<keyword evidence="1" id="KW-1133">Transmembrane helix</keyword>
<keyword evidence="1" id="KW-0812">Transmembrane</keyword>
<dbReference type="Proteomes" id="UP000233425">
    <property type="component" value="Unassembled WGS sequence"/>
</dbReference>
<proteinExistence type="predicted"/>
<keyword evidence="1" id="KW-0472">Membrane</keyword>
<sequence>MFCKNCGRQLLPNEKFCADCGTPVSEQESAVQNEQPIAENQSVEQTADMNVRNEQTQPVEVQQTDAFNNQTAANDYAAPQYQTVNAQGGYNQYQNGQQGGYSYDYNNQGVQPQYAQPIPKKKSKTPFIITACGVAVALVIAIAVFFIFTNLNKATPQGQIQGTWVAEEDGVRIQLEFKPDGTINIPNAKELGKLISSYAGSSDYSDFINYDEIFNMIKLTYSIDDQKTLSVNFEVSFINQSQSQSLKWSDDPANGGSDTWGIDGDNLYIAGTKLTRVNS</sequence>
<dbReference type="RefSeq" id="WP_101028781.1">
    <property type="nucleotide sequence ID" value="NZ_CABMMZ010000038.1"/>
</dbReference>